<dbReference type="PATRIC" id="fig|1197174.4.peg.1582"/>
<dbReference type="InterPro" id="IPR001130">
    <property type="entry name" value="TatD-like"/>
</dbReference>
<feature type="binding site" evidence="4">
    <location>
        <position position="112"/>
    </location>
    <ligand>
        <name>a divalent metal cation</name>
        <dbReference type="ChEBI" id="CHEBI:60240"/>
        <label>1</label>
    </ligand>
</feature>
<dbReference type="CDD" id="cd01310">
    <property type="entry name" value="TatD_DNAse"/>
    <property type="match status" value="1"/>
</dbReference>
<feature type="binding site" evidence="4">
    <location>
        <position position="148"/>
    </location>
    <ligand>
        <name>a divalent metal cation</name>
        <dbReference type="ChEBI" id="CHEBI:60240"/>
        <label>2</label>
    </ligand>
</feature>
<feature type="binding site" evidence="4">
    <location>
        <position position="27"/>
    </location>
    <ligand>
        <name>a divalent metal cation</name>
        <dbReference type="ChEBI" id="CHEBI:60240"/>
        <label>1</label>
    </ligand>
</feature>
<evidence type="ECO:0000313" key="6">
    <source>
        <dbReference type="Proteomes" id="UP000012043"/>
    </source>
</evidence>
<comment type="caution">
    <text evidence="5">The sequence shown here is derived from an EMBL/GenBank/DDBJ whole genome shotgun (WGS) entry which is preliminary data.</text>
</comment>
<dbReference type="GO" id="GO:0016788">
    <property type="term" value="F:hydrolase activity, acting on ester bonds"/>
    <property type="evidence" value="ECO:0007669"/>
    <property type="project" value="InterPro"/>
</dbReference>
<dbReference type="Proteomes" id="UP000012043">
    <property type="component" value="Unassembled WGS sequence"/>
</dbReference>
<feature type="binding site" evidence="4">
    <location>
        <position position="223"/>
    </location>
    <ligand>
        <name>a divalent metal cation</name>
        <dbReference type="ChEBI" id="CHEBI:60240"/>
        <label>1</label>
    </ligand>
</feature>
<dbReference type="NCBIfam" id="TIGR00010">
    <property type="entry name" value="YchF/TatD family DNA exonuclease"/>
    <property type="match status" value="1"/>
</dbReference>
<proteinExistence type="inferred from homology"/>
<dbReference type="Gene3D" id="3.20.20.140">
    <property type="entry name" value="Metal-dependent hydrolases"/>
    <property type="match status" value="1"/>
</dbReference>
<dbReference type="InterPro" id="IPR018228">
    <property type="entry name" value="DNase_TatD-rel_CS"/>
</dbReference>
<evidence type="ECO:0000313" key="5">
    <source>
        <dbReference type="EMBL" id="EJI85692.1"/>
    </source>
</evidence>
<dbReference type="PANTHER" id="PTHR46124:SF2">
    <property type="entry name" value="D-AMINOACYL-TRNA DEACYLASE"/>
    <property type="match status" value="1"/>
</dbReference>
<evidence type="ECO:0000256" key="3">
    <source>
        <dbReference type="ARBA" id="ARBA00022801"/>
    </source>
</evidence>
<dbReference type="PROSITE" id="PS01137">
    <property type="entry name" value="TATD_1"/>
    <property type="match status" value="1"/>
</dbReference>
<dbReference type="FunFam" id="3.20.20.140:FF:000005">
    <property type="entry name" value="TatD family hydrolase"/>
    <property type="match status" value="1"/>
</dbReference>
<evidence type="ECO:0000256" key="4">
    <source>
        <dbReference type="PIRSR" id="PIRSR005902-1"/>
    </source>
</evidence>
<name>J2IES9_9ALTE</name>
<reference evidence="5 6" key="1">
    <citation type="journal article" date="2012" name="J. Bacteriol.">
        <title>Genome Sequence of Pectin-Degrading Alishewanella aestuarii Strain B11T, Isolated from Tidal Flat Sediment.</title>
        <authorList>
            <person name="Jung J."/>
            <person name="Choi S."/>
            <person name="Chun J."/>
            <person name="Park W."/>
        </authorList>
    </citation>
    <scope>NUCLEOTIDE SEQUENCE [LARGE SCALE GENOMIC DNA]</scope>
    <source>
        <strain evidence="5 6">B11</strain>
    </source>
</reference>
<dbReference type="SUPFAM" id="SSF51556">
    <property type="entry name" value="Metallo-dependent hydrolases"/>
    <property type="match status" value="1"/>
</dbReference>
<keyword evidence="3 5" id="KW-0378">Hydrolase</keyword>
<dbReference type="PROSITE" id="PS01091">
    <property type="entry name" value="TATD_3"/>
    <property type="match status" value="1"/>
</dbReference>
<feature type="binding site" evidence="4">
    <location>
        <position position="173"/>
    </location>
    <ligand>
        <name>a divalent metal cation</name>
        <dbReference type="ChEBI" id="CHEBI:60240"/>
        <label>2</label>
    </ligand>
</feature>
<protein>
    <submittedName>
        <fullName evidence="5">Metallo-dependent hydrolase</fullName>
    </submittedName>
</protein>
<evidence type="ECO:0000256" key="2">
    <source>
        <dbReference type="ARBA" id="ARBA00022723"/>
    </source>
</evidence>
<evidence type="ECO:0000256" key="1">
    <source>
        <dbReference type="ARBA" id="ARBA00009275"/>
    </source>
</evidence>
<gene>
    <name evidence="5" type="ORF">AEST_16130</name>
</gene>
<dbReference type="InterPro" id="IPR015991">
    <property type="entry name" value="TatD/YcfH-like"/>
</dbReference>
<dbReference type="InterPro" id="IPR032466">
    <property type="entry name" value="Metal_Hydrolase"/>
</dbReference>
<dbReference type="Pfam" id="PF01026">
    <property type="entry name" value="TatD_DNase"/>
    <property type="match status" value="1"/>
</dbReference>
<dbReference type="PIRSF" id="PIRSF005902">
    <property type="entry name" value="DNase_TatD"/>
    <property type="match status" value="1"/>
</dbReference>
<dbReference type="GO" id="GO:0046872">
    <property type="term" value="F:metal ion binding"/>
    <property type="evidence" value="ECO:0007669"/>
    <property type="project" value="UniProtKB-KW"/>
</dbReference>
<keyword evidence="6" id="KW-1185">Reference proteome</keyword>
<dbReference type="EMBL" id="ALAB01000021">
    <property type="protein sequence ID" value="EJI85692.1"/>
    <property type="molecule type" value="Genomic_DNA"/>
</dbReference>
<keyword evidence="2 4" id="KW-0479">Metal-binding</keyword>
<dbReference type="GO" id="GO:0005829">
    <property type="term" value="C:cytosol"/>
    <property type="evidence" value="ECO:0007669"/>
    <property type="project" value="TreeGrafter"/>
</dbReference>
<dbReference type="PANTHER" id="PTHR46124">
    <property type="entry name" value="D-AMINOACYL-TRNA DEACYLASE"/>
    <property type="match status" value="1"/>
</dbReference>
<dbReference type="AlphaFoldDB" id="J2IES9"/>
<feature type="binding site" evidence="4">
    <location>
        <position position="25"/>
    </location>
    <ligand>
        <name>a divalent metal cation</name>
        <dbReference type="ChEBI" id="CHEBI:60240"/>
        <label>1</label>
    </ligand>
</feature>
<dbReference type="GO" id="GO:0004536">
    <property type="term" value="F:DNA nuclease activity"/>
    <property type="evidence" value="ECO:0007669"/>
    <property type="project" value="InterPro"/>
</dbReference>
<accession>J2IES9</accession>
<comment type="similarity">
    <text evidence="1">Belongs to the metallo-dependent hydrolases superfamily. TatD-type hydrolase family.</text>
</comment>
<sequence>MKLHTRCNNCDAVNEFEVILFVDSHCHLDRLELDKLGLTLQQVLDNARQRQVEHLLCVSVSLAEYPAMAELVAPFSEVSVSCGEHPLHQTDSVDAELLLQLAAQQQVVAVGETGLDYFYNPDSKLSQQDAFVKHIDVARQLQKPLIIHTRDARADTIALMKAHAAADAGGVLHCFTENYEMAKAALDLGFYISLSGIMTFRNASELREVVRKLPLDRLLIETDAPYLAPVPHRGKTNQPAYVTDVAAAMAEIKAVSLVELAQQTSANFYSLFPLAAAKRKAA</sequence>
<organism evidence="5 6">
    <name type="scientific">Alishewanella aestuarii B11</name>
    <dbReference type="NCBI Taxonomy" id="1197174"/>
    <lineage>
        <taxon>Bacteria</taxon>
        <taxon>Pseudomonadati</taxon>
        <taxon>Pseudomonadota</taxon>
        <taxon>Gammaproteobacteria</taxon>
        <taxon>Alteromonadales</taxon>
        <taxon>Alteromonadaceae</taxon>
        <taxon>Alishewanella</taxon>
    </lineage>
</organism>